<gene>
    <name evidence="2" type="ordered locus">Taci_1594</name>
</gene>
<protein>
    <submittedName>
        <fullName evidence="2">Hydrolase (HAD superfamily)</fullName>
    </submittedName>
</protein>
<dbReference type="Pfam" id="PF13023">
    <property type="entry name" value="HD_3"/>
    <property type="match status" value="1"/>
</dbReference>
<dbReference type="GO" id="GO:0016787">
    <property type="term" value="F:hydrolase activity"/>
    <property type="evidence" value="ECO:0007669"/>
    <property type="project" value="UniProtKB-KW"/>
</dbReference>
<evidence type="ECO:0000259" key="1">
    <source>
        <dbReference type="Pfam" id="PF13023"/>
    </source>
</evidence>
<reference evidence="2 3" key="1">
    <citation type="journal article" date="2009" name="Stand. Genomic Sci.">
        <title>Complete genome sequence of Thermanaerovibrio acidaminovorans type strain (Su883).</title>
        <authorList>
            <person name="Chovatia M."/>
            <person name="Sikorski J."/>
            <person name="Schroder M."/>
            <person name="Lapidus A."/>
            <person name="Nolan M."/>
            <person name="Tice H."/>
            <person name="Glavina Del Rio T."/>
            <person name="Copeland A."/>
            <person name="Cheng J.F."/>
            <person name="Lucas S."/>
            <person name="Chen F."/>
            <person name="Bruce D."/>
            <person name="Goodwin L."/>
            <person name="Pitluck S."/>
            <person name="Ivanova N."/>
            <person name="Mavromatis K."/>
            <person name="Ovchinnikova G."/>
            <person name="Pati A."/>
            <person name="Chen A."/>
            <person name="Palaniappan K."/>
            <person name="Land M."/>
            <person name="Hauser L."/>
            <person name="Chang Y.J."/>
            <person name="Jeffries C.D."/>
            <person name="Chain P."/>
            <person name="Saunders E."/>
            <person name="Detter J.C."/>
            <person name="Brettin T."/>
            <person name="Rohde M."/>
            <person name="Goker M."/>
            <person name="Spring S."/>
            <person name="Bristow J."/>
            <person name="Markowitz V."/>
            <person name="Hugenholtz P."/>
            <person name="Kyrpides N.C."/>
            <person name="Klenk H.P."/>
            <person name="Eisen J.A."/>
        </authorList>
    </citation>
    <scope>NUCLEOTIDE SEQUENCE [LARGE SCALE GENOMIC DNA]</scope>
    <source>
        <strain evidence="3">ATCC 49978 / DSM 6589 / Su883</strain>
    </source>
</reference>
<keyword evidence="3" id="KW-1185">Reference proteome</keyword>
<dbReference type="HOGENOM" id="CLU_672030_0_0_0"/>
<organism evidence="2 3">
    <name type="scientific">Thermanaerovibrio acidaminovorans (strain ATCC 49978 / DSM 6589 / Su883)</name>
    <name type="common">Selenomonas acidaminovorans</name>
    <dbReference type="NCBI Taxonomy" id="525903"/>
    <lineage>
        <taxon>Bacteria</taxon>
        <taxon>Thermotogati</taxon>
        <taxon>Synergistota</taxon>
        <taxon>Synergistia</taxon>
        <taxon>Synergistales</taxon>
        <taxon>Synergistaceae</taxon>
        <taxon>Thermanaerovibrio</taxon>
    </lineage>
</organism>
<name>D1B724_THEAS</name>
<dbReference type="EMBL" id="CP001818">
    <property type="protein sequence ID" value="ACZ19815.1"/>
    <property type="molecule type" value="Genomic_DNA"/>
</dbReference>
<accession>D1B724</accession>
<dbReference type="EnsemblBacteria" id="ACZ19815">
    <property type="protein sequence ID" value="ACZ19815"/>
    <property type="gene ID" value="Taci_1594"/>
</dbReference>
<keyword evidence="2" id="KW-0378">Hydrolase</keyword>
<dbReference type="eggNOG" id="COG1896">
    <property type="taxonomic scope" value="Bacteria"/>
</dbReference>
<dbReference type="InterPro" id="IPR006674">
    <property type="entry name" value="HD_domain"/>
</dbReference>
<dbReference type="Proteomes" id="UP000002030">
    <property type="component" value="Chromosome"/>
</dbReference>
<evidence type="ECO:0000313" key="2">
    <source>
        <dbReference type="EMBL" id="ACZ19815.1"/>
    </source>
</evidence>
<dbReference type="KEGG" id="tai:Taci_1594"/>
<feature type="domain" description="HD" evidence="1">
    <location>
        <begin position="195"/>
        <end position="372"/>
    </location>
</feature>
<dbReference type="SUPFAM" id="SSF109604">
    <property type="entry name" value="HD-domain/PDEase-like"/>
    <property type="match status" value="1"/>
</dbReference>
<dbReference type="RefSeq" id="WP_012870324.1">
    <property type="nucleotide sequence ID" value="NC_013522.1"/>
</dbReference>
<dbReference type="STRING" id="525903.Taci_1594"/>
<proteinExistence type="predicted"/>
<dbReference type="Gene3D" id="1.10.3210.10">
    <property type="entry name" value="Hypothetical protein af1432"/>
    <property type="match status" value="2"/>
</dbReference>
<dbReference type="AlphaFoldDB" id="D1B724"/>
<evidence type="ECO:0000313" key="3">
    <source>
        <dbReference type="Proteomes" id="UP000002030"/>
    </source>
</evidence>
<sequence length="396" mass="45606">MITFDLLETAFGAFSMERWNDHPRPLGLYEMDKQGHKAVVALLLARQTGLDDLPGLARGLVFEFLKRAVLTDLKPPVYYRLTQTGGDRMARWVLDKWRDHLEAVSPKLMHLFEIHLTRGPREDMQRVLEGANSVATAWELSLIEPLARGIYGFDRTKREVMDRLEAHRDLPLVREFLFKLAGARSHPLCNFVDLVAQLRFQKRWTRVQRIPNTSVLGHMFFVGFLSFLMSAMCGLNTNRWGWNFFGGLMHDLPEALTRDVISPLKREMGLQDLLQELESQMMEREVYPLLEDHAPLIRFLVESPFSLKAFHQGRPVLDLSVRREAEMELMSSPVVDGPLVDLSDKYSAFLEARFSIHYGVSSRVLREAAEAIRSNCQIKAYNGIEMRGLFQVFDQI</sequence>
<dbReference type="OrthoDB" id="9812744at2"/>